<sequence>MNGRKSIAIGMTIMLMLAAFVQPMLVYGHGDGGSGKGAGGSNSGHHDSGEQTTPIVDTETGSCEENDSHGGTGGSSGQGGSGGSGSGQGGPGGSGSGQGGPGGNGSGQGSSGDDSLDEGSTGSSGGSGSGQGGPGSSGSGKGGDSESGISITLKVTVEWPEGIASRDVNLTLVGAHSSTTEKTDNNIATFSAKPGDEWQLIGEVIPGFITPKVDIQLKGSDAGETKEVTLTYVVGNQLVERIVLNKTTLTIFSSITQQLTAKVYPANANDQRVQWSSSNNDIATVDSNGVVEAKAPGEAIITATSNDGNAEAACRVTVISQQAAVPVNGVTLNTNAITLSIGGNQSQQLTATINPLNATITDVVWSSSNGNVATVNEDGLVTPISPGLAVITVETVDGGFKAYCHVSVGHAPEIEYIIPTLEGGIVTEHFDHAYDVYINVENLVDKLITEKGEDYLANGVKYYVKVIDRGSTVPLGEGEVIIFSTSTEFHLHGATEFSITQNYSNRYFVYMSQDPSYPKADEQTLMTNFMGGRATPTIPVEKIVVMVEMIGGYRGPEGIVFLLAREEVADKTPAEITWKDYYSGGTPANPYPPGGQGGIELDKFVDEVKMIGEANEEGFIEWITPREPIKLGGYLLLQVTPMGYVDNLNLINPESHDGDLMKAVHLMRDGSLDRKVTNIYVGPSPNGEDPNGGDPNGGDPNGEDPNGEDPNGGDPNGEDPNGEDSNGDSSKESDSNGDKTGGRPNSSGSGGSSRLIDVESVLENDLEDIPEATLATLIDVERFRGHWAKKFIDNLVQKEKILKSVFDKDKSLDDKINEVQLLELLISINANKELETPEMSSDGKKFATRQEAAVLLMKVFGFEEIDDAVLTFLDSKEIDASAKGYIAKAYKLKIIKGYPDNTFRPNQTITMAELLAMLSKCLDLIE</sequence>
<dbReference type="SUPFAM" id="SSF49373">
    <property type="entry name" value="Invasin/intimin cell-adhesion fragments"/>
    <property type="match status" value="2"/>
</dbReference>
<feature type="domain" description="SLH" evidence="4">
    <location>
        <begin position="869"/>
        <end position="926"/>
    </location>
</feature>
<dbReference type="EMBL" id="FOHU01000009">
    <property type="protein sequence ID" value="SET37802.1"/>
    <property type="molecule type" value="Genomic_DNA"/>
</dbReference>
<feature type="compositionally biased region" description="Acidic residues" evidence="2">
    <location>
        <begin position="716"/>
        <end position="726"/>
    </location>
</feature>
<dbReference type="InterPro" id="IPR003343">
    <property type="entry name" value="Big_2"/>
</dbReference>
<feature type="compositionally biased region" description="Gly residues" evidence="2">
    <location>
        <begin position="70"/>
        <end position="110"/>
    </location>
</feature>
<evidence type="ECO:0000313" key="5">
    <source>
        <dbReference type="EMBL" id="SET37802.1"/>
    </source>
</evidence>
<accession>A0A1I0E0X0</accession>
<dbReference type="OrthoDB" id="1904974at2"/>
<feature type="region of interest" description="Disordered" evidence="2">
    <location>
        <begin position="677"/>
        <end position="754"/>
    </location>
</feature>
<evidence type="ECO:0000313" key="6">
    <source>
        <dbReference type="Proteomes" id="UP000199568"/>
    </source>
</evidence>
<keyword evidence="3" id="KW-1133">Transmembrane helix</keyword>
<dbReference type="Proteomes" id="UP000199568">
    <property type="component" value="Unassembled WGS sequence"/>
</dbReference>
<gene>
    <name evidence="5" type="ORF">SAMN05660297_02217</name>
</gene>
<keyword evidence="1" id="KW-0677">Repeat</keyword>
<protein>
    <submittedName>
        <fullName evidence="5">Ig-like domain (Group 2)</fullName>
    </submittedName>
</protein>
<keyword evidence="3" id="KW-0472">Membrane</keyword>
<dbReference type="InterPro" id="IPR001119">
    <property type="entry name" value="SLH_dom"/>
</dbReference>
<dbReference type="PROSITE" id="PS51272">
    <property type="entry name" value="SLH"/>
    <property type="match status" value="1"/>
</dbReference>
<dbReference type="Pfam" id="PF02368">
    <property type="entry name" value="Big_2"/>
    <property type="match status" value="2"/>
</dbReference>
<dbReference type="Gene3D" id="2.60.40.1080">
    <property type="match status" value="2"/>
</dbReference>
<reference evidence="5 6" key="1">
    <citation type="submission" date="2016-10" db="EMBL/GenBank/DDBJ databases">
        <authorList>
            <person name="de Groot N.N."/>
        </authorList>
    </citation>
    <scope>NUCLEOTIDE SEQUENCE [LARGE SCALE GENOMIC DNA]</scope>
    <source>
        <strain evidence="5 6">DSM 18979</strain>
    </source>
</reference>
<dbReference type="SMART" id="SM00635">
    <property type="entry name" value="BID_2"/>
    <property type="match status" value="2"/>
</dbReference>
<evidence type="ECO:0000256" key="2">
    <source>
        <dbReference type="SAM" id="MobiDB-lite"/>
    </source>
</evidence>
<dbReference type="Pfam" id="PF00395">
    <property type="entry name" value="SLH"/>
    <property type="match status" value="1"/>
</dbReference>
<feature type="compositionally biased region" description="Polar residues" evidence="2">
    <location>
        <begin position="50"/>
        <end position="63"/>
    </location>
</feature>
<feature type="transmembrane region" description="Helical" evidence="3">
    <location>
        <begin position="7"/>
        <end position="27"/>
    </location>
</feature>
<keyword evidence="3" id="KW-0812">Transmembrane</keyword>
<evidence type="ECO:0000259" key="4">
    <source>
        <dbReference type="PROSITE" id="PS51272"/>
    </source>
</evidence>
<feature type="region of interest" description="Disordered" evidence="2">
    <location>
        <begin position="34"/>
        <end position="147"/>
    </location>
</feature>
<keyword evidence="6" id="KW-1185">Reference proteome</keyword>
<dbReference type="RefSeq" id="WP_090443738.1">
    <property type="nucleotide sequence ID" value="NZ_FOHU01000009.1"/>
</dbReference>
<dbReference type="InterPro" id="IPR008964">
    <property type="entry name" value="Invasin/intimin_cell_adhesion"/>
</dbReference>
<dbReference type="AlphaFoldDB" id="A0A1I0E0X0"/>
<dbReference type="STRING" id="426128.SAMN05660297_02217"/>
<proteinExistence type="predicted"/>
<feature type="compositionally biased region" description="Basic and acidic residues" evidence="2">
    <location>
        <begin position="729"/>
        <end position="741"/>
    </location>
</feature>
<organism evidence="5 6">
    <name type="scientific">Natronincola peptidivorans</name>
    <dbReference type="NCBI Taxonomy" id="426128"/>
    <lineage>
        <taxon>Bacteria</taxon>
        <taxon>Bacillati</taxon>
        <taxon>Bacillota</taxon>
        <taxon>Clostridia</taxon>
        <taxon>Peptostreptococcales</taxon>
        <taxon>Natronincolaceae</taxon>
        <taxon>Natronincola</taxon>
    </lineage>
</organism>
<evidence type="ECO:0000256" key="3">
    <source>
        <dbReference type="SAM" id="Phobius"/>
    </source>
</evidence>
<evidence type="ECO:0000256" key="1">
    <source>
        <dbReference type="ARBA" id="ARBA00022737"/>
    </source>
</evidence>
<name>A0A1I0E0X0_9FIRM</name>
<feature type="compositionally biased region" description="Gly residues" evidence="2">
    <location>
        <begin position="122"/>
        <end position="142"/>
    </location>
</feature>